<dbReference type="WBParaSite" id="BXY_0710800.1">
    <property type="protein sequence ID" value="BXY_0710800.1"/>
    <property type="gene ID" value="BXY_0710800"/>
</dbReference>
<keyword evidence="2" id="KW-0812">Transmembrane</keyword>
<proteinExistence type="predicted"/>
<dbReference type="AlphaFoldDB" id="A0A1I7S279"/>
<accession>A0A1I7S279</accession>
<reference evidence="4" key="2">
    <citation type="submission" date="2020-08" db="EMBL/GenBank/DDBJ databases">
        <authorList>
            <person name="Kikuchi T."/>
        </authorList>
    </citation>
    <scope>NUCLEOTIDE SEQUENCE</scope>
    <source>
        <strain evidence="3">Ka4C1</strain>
    </source>
</reference>
<keyword evidence="2" id="KW-1133">Transmembrane helix</keyword>
<feature type="transmembrane region" description="Helical" evidence="2">
    <location>
        <begin position="178"/>
        <end position="199"/>
    </location>
</feature>
<feature type="transmembrane region" description="Helical" evidence="2">
    <location>
        <begin position="225"/>
        <end position="247"/>
    </location>
</feature>
<feature type="region of interest" description="Disordered" evidence="1">
    <location>
        <begin position="1"/>
        <end position="30"/>
    </location>
</feature>
<dbReference type="Proteomes" id="UP000659654">
    <property type="component" value="Unassembled WGS sequence"/>
</dbReference>
<evidence type="ECO:0000313" key="3">
    <source>
        <dbReference type="EMBL" id="CAD5225617.1"/>
    </source>
</evidence>
<evidence type="ECO:0000256" key="1">
    <source>
        <dbReference type="SAM" id="MobiDB-lite"/>
    </source>
</evidence>
<reference evidence="7" key="1">
    <citation type="submission" date="2016-11" db="UniProtKB">
        <authorList>
            <consortium name="WormBaseParasite"/>
        </authorList>
    </citation>
    <scope>IDENTIFICATION</scope>
</reference>
<feature type="transmembrane region" description="Helical" evidence="2">
    <location>
        <begin position="356"/>
        <end position="378"/>
    </location>
</feature>
<feature type="transmembrane region" description="Helical" evidence="2">
    <location>
        <begin position="439"/>
        <end position="463"/>
    </location>
</feature>
<evidence type="ECO:0000313" key="4">
    <source>
        <dbReference type="EMBL" id="CAG9114826.1"/>
    </source>
</evidence>
<sequence length="482" mass="55135">MQTETAVKTDRPHSKERSDPNERRSRVLGPLSKERAAAGYWSLGGRPPIPPRMALEERGVTAAAARSLLFFATILHHPRSCPIQLAASNFHRPFVFGGRCSFPRIKTRNLAVIFMTDAPGEALISEADPPPYESTTKHEDAPVIVSVDENDRNKGKEDESDYLDPPYKTNVLHVPLMVWIRILAVSNFFIYLTFFLPWMTNHFKHRNLYEDHKLSPYSSMTTPKYHLIGIYPFVFVIYSAIVFGWSHTFIKFKQIPPWRSIFNDAENIPFYIFTSLSMVIIWSIIFLDCYFSIFLMSIYAVICYVLYSMAACYLATGYCWFSRSRGPKKPANSEFFYWHRLFVPKQGKTVAEKFKLILAVNLLVPSGIFLIGQIVYWTNLDEPGLVFVWLYIAVLRLGELKFFIGGKKKGYSYVMLAICLVSFAVSIFFYLAANYNGKYGGGVFLVTSIVSCPLAILDIWFFVKYKDSNSQGDSNIAELLFK</sequence>
<feature type="transmembrane region" description="Helical" evidence="2">
    <location>
        <begin position="268"/>
        <end position="287"/>
    </location>
</feature>
<evidence type="ECO:0000313" key="7">
    <source>
        <dbReference type="WBParaSite" id="BXY_0710800.1"/>
    </source>
</evidence>
<dbReference type="Proteomes" id="UP000095284">
    <property type="component" value="Unplaced"/>
</dbReference>
<dbReference type="EMBL" id="CAJFDI010000004">
    <property type="protein sequence ID" value="CAD5225617.1"/>
    <property type="molecule type" value="Genomic_DNA"/>
</dbReference>
<feature type="transmembrane region" description="Helical" evidence="2">
    <location>
        <begin position="293"/>
        <end position="321"/>
    </location>
</feature>
<evidence type="ECO:0000313" key="6">
    <source>
        <dbReference type="Proteomes" id="UP000659654"/>
    </source>
</evidence>
<evidence type="ECO:0000313" key="5">
    <source>
        <dbReference type="Proteomes" id="UP000095284"/>
    </source>
</evidence>
<feature type="compositionally biased region" description="Basic and acidic residues" evidence="1">
    <location>
        <begin position="7"/>
        <end position="25"/>
    </location>
</feature>
<gene>
    <name evidence="3" type="ORF">BXYJ_LOCUS8634</name>
</gene>
<keyword evidence="6" id="KW-1185">Reference proteome</keyword>
<protein>
    <submittedName>
        <fullName evidence="3">(pine wood nematode) hypothetical protein</fullName>
    </submittedName>
</protein>
<dbReference type="Proteomes" id="UP000582659">
    <property type="component" value="Unassembled WGS sequence"/>
</dbReference>
<evidence type="ECO:0000256" key="2">
    <source>
        <dbReference type="SAM" id="Phobius"/>
    </source>
</evidence>
<feature type="transmembrane region" description="Helical" evidence="2">
    <location>
        <begin position="411"/>
        <end position="433"/>
    </location>
</feature>
<organism evidence="5 7">
    <name type="scientific">Bursaphelenchus xylophilus</name>
    <name type="common">Pinewood nematode worm</name>
    <name type="synonym">Aphelenchoides xylophilus</name>
    <dbReference type="NCBI Taxonomy" id="6326"/>
    <lineage>
        <taxon>Eukaryota</taxon>
        <taxon>Metazoa</taxon>
        <taxon>Ecdysozoa</taxon>
        <taxon>Nematoda</taxon>
        <taxon>Chromadorea</taxon>
        <taxon>Rhabditida</taxon>
        <taxon>Tylenchina</taxon>
        <taxon>Tylenchomorpha</taxon>
        <taxon>Aphelenchoidea</taxon>
        <taxon>Aphelenchoididae</taxon>
        <taxon>Bursaphelenchus</taxon>
    </lineage>
</organism>
<dbReference type="EMBL" id="CAJFCV020000004">
    <property type="protein sequence ID" value="CAG9114826.1"/>
    <property type="molecule type" value="Genomic_DNA"/>
</dbReference>
<keyword evidence="2" id="KW-0472">Membrane</keyword>
<name>A0A1I7S279_BURXY</name>